<proteinExistence type="predicted"/>
<dbReference type="OrthoDB" id="5443147at2"/>
<dbReference type="SUPFAM" id="SSF53795">
    <property type="entry name" value="PEP carboxykinase-like"/>
    <property type="match status" value="1"/>
</dbReference>
<dbReference type="NCBIfam" id="TIGR04355">
    <property type="entry name" value="HprK_rel_B"/>
    <property type="match status" value="1"/>
</dbReference>
<evidence type="ECO:0000313" key="1">
    <source>
        <dbReference type="EMBL" id="SDL31685.1"/>
    </source>
</evidence>
<gene>
    <name evidence="1" type="ORF">SAMN05660337_2617</name>
</gene>
<evidence type="ECO:0000313" key="2">
    <source>
        <dbReference type="Proteomes" id="UP000199053"/>
    </source>
</evidence>
<dbReference type="AlphaFoldDB" id="A0A1G9J2X8"/>
<dbReference type="Proteomes" id="UP000199053">
    <property type="component" value="Unassembled WGS sequence"/>
</dbReference>
<dbReference type="Gene3D" id="3.40.50.300">
    <property type="entry name" value="P-loop containing nucleotide triphosphate hydrolases"/>
    <property type="match status" value="1"/>
</dbReference>
<sequence length="362" mass="40215">MNGNTITRSEIVKKYRKEFPATESLFIDFDGCVIETRVNSTALLAYLKNYFKEFLIEDAEAEILITAHDCLPVDLGIKYVVKQPDAGKTKIKNEHADLADGRVVYKSLTGMIFAFGHGENIAIGPCIENSNQVINFINNRFIEYKLNQGCLLGHAAGVLKNGRGIGIAGFSGMGKSTLALHLMSKGTTFISNDRVMIENSNSGITVYGVAKQPRINPGTALHNPDLIHVVAENDREKFMALPKAELWNLEHKYDALIDECYGKNKFILRAPMSGLVILNWQRDENETVIKIVDPMKRKDLLPAFMKESGLFYLPDSSDKRKDPDIDAYAAILSKTTLIEISGGVDFKKATDACLKFMQLGTI</sequence>
<dbReference type="GO" id="GO:0016301">
    <property type="term" value="F:kinase activity"/>
    <property type="evidence" value="ECO:0007669"/>
    <property type="project" value="UniProtKB-KW"/>
</dbReference>
<dbReference type="STRING" id="246191.SAMN05660337_2617"/>
<keyword evidence="1" id="KW-0808">Transferase</keyword>
<organism evidence="1 2">
    <name type="scientific">Maridesulfovibrio ferrireducens</name>
    <dbReference type="NCBI Taxonomy" id="246191"/>
    <lineage>
        <taxon>Bacteria</taxon>
        <taxon>Pseudomonadati</taxon>
        <taxon>Thermodesulfobacteriota</taxon>
        <taxon>Desulfovibrionia</taxon>
        <taxon>Desulfovibrionales</taxon>
        <taxon>Desulfovibrionaceae</taxon>
        <taxon>Maridesulfovibrio</taxon>
    </lineage>
</organism>
<keyword evidence="2" id="KW-1185">Reference proteome</keyword>
<dbReference type="EMBL" id="FNGA01000004">
    <property type="protein sequence ID" value="SDL31685.1"/>
    <property type="molecule type" value="Genomic_DNA"/>
</dbReference>
<name>A0A1G9J2X8_9BACT</name>
<accession>A0A1G9J2X8</accession>
<dbReference type="InterPro" id="IPR027597">
    <property type="entry name" value="HprK-rel_B"/>
</dbReference>
<reference evidence="2" key="1">
    <citation type="submission" date="2016-10" db="EMBL/GenBank/DDBJ databases">
        <authorList>
            <person name="Varghese N."/>
            <person name="Submissions S."/>
        </authorList>
    </citation>
    <scope>NUCLEOTIDE SEQUENCE [LARGE SCALE GENOMIC DNA]</scope>
    <source>
        <strain evidence="2">DSM 16995</strain>
    </source>
</reference>
<protein>
    <submittedName>
        <fullName evidence="1">HprK-related kinase B</fullName>
    </submittedName>
</protein>
<dbReference type="InterPro" id="IPR027417">
    <property type="entry name" value="P-loop_NTPase"/>
</dbReference>
<keyword evidence="1" id="KW-0418">Kinase</keyword>
<dbReference type="RefSeq" id="WP_092161821.1">
    <property type="nucleotide sequence ID" value="NZ_FNGA01000004.1"/>
</dbReference>